<sequence length="181" mass="18284">MQQYEYTVVPAPLRGEKAKGLKTTADRFAHTLTATLNAMAADGWEYVRAETLPAEERSGLTGRNTTWQNLLVFRRPMPGAAIAAAPSTAPSASASAPAAVAEPVTPPAPAPVPPAAPSPAPVAAPTPAPAPQPSVAASSGGPRFASPVRLNEGPRAPAPSSPQVPDPIAPSAGPRLGPAEK</sequence>
<comment type="caution">
    <text evidence="2">The sequence shown here is derived from an EMBL/GenBank/DDBJ whole genome shotgun (WGS) entry which is preliminary data.</text>
</comment>
<keyword evidence="3" id="KW-1185">Reference proteome</keyword>
<evidence type="ECO:0000313" key="3">
    <source>
        <dbReference type="Proteomes" id="UP001597213"/>
    </source>
</evidence>
<accession>A0ABW4R5D9</accession>
<proteinExistence type="predicted"/>
<evidence type="ECO:0000256" key="1">
    <source>
        <dbReference type="SAM" id="MobiDB-lite"/>
    </source>
</evidence>
<protein>
    <submittedName>
        <fullName evidence="2">DUF4177 domain-containing protein</fullName>
    </submittedName>
</protein>
<dbReference type="RefSeq" id="WP_379141441.1">
    <property type="nucleotide sequence ID" value="NZ_JBHUEN010000020.1"/>
</dbReference>
<feature type="compositionally biased region" description="Pro residues" evidence="1">
    <location>
        <begin position="156"/>
        <end position="168"/>
    </location>
</feature>
<evidence type="ECO:0000313" key="2">
    <source>
        <dbReference type="EMBL" id="MFD1881512.1"/>
    </source>
</evidence>
<feature type="compositionally biased region" description="Low complexity" evidence="1">
    <location>
        <begin position="83"/>
        <end position="103"/>
    </location>
</feature>
<feature type="compositionally biased region" description="Low complexity" evidence="1">
    <location>
        <begin position="133"/>
        <end position="142"/>
    </location>
</feature>
<dbReference type="Proteomes" id="UP001597213">
    <property type="component" value="Unassembled WGS sequence"/>
</dbReference>
<organism evidence="2 3">
    <name type="scientific">Paracoccus pacificus</name>
    <dbReference type="NCBI Taxonomy" id="1463598"/>
    <lineage>
        <taxon>Bacteria</taxon>
        <taxon>Pseudomonadati</taxon>
        <taxon>Pseudomonadota</taxon>
        <taxon>Alphaproteobacteria</taxon>
        <taxon>Rhodobacterales</taxon>
        <taxon>Paracoccaceae</taxon>
        <taxon>Paracoccus</taxon>
    </lineage>
</organism>
<reference evidence="3" key="1">
    <citation type="journal article" date="2019" name="Int. J. Syst. Evol. Microbiol.">
        <title>The Global Catalogue of Microorganisms (GCM) 10K type strain sequencing project: providing services to taxonomists for standard genome sequencing and annotation.</title>
        <authorList>
            <consortium name="The Broad Institute Genomics Platform"/>
            <consortium name="The Broad Institute Genome Sequencing Center for Infectious Disease"/>
            <person name="Wu L."/>
            <person name="Ma J."/>
        </authorList>
    </citation>
    <scope>NUCLEOTIDE SEQUENCE [LARGE SCALE GENOMIC DNA]</scope>
    <source>
        <strain evidence="3">CCUG 56029</strain>
    </source>
</reference>
<gene>
    <name evidence="2" type="ORF">ACFSCT_07255</name>
</gene>
<feature type="region of interest" description="Disordered" evidence="1">
    <location>
        <begin position="83"/>
        <end position="181"/>
    </location>
</feature>
<dbReference type="EMBL" id="JBHUEN010000020">
    <property type="protein sequence ID" value="MFD1881512.1"/>
    <property type="molecule type" value="Genomic_DNA"/>
</dbReference>
<name>A0ABW4R5D9_9RHOB</name>
<feature type="compositionally biased region" description="Pro residues" evidence="1">
    <location>
        <begin position="104"/>
        <end position="132"/>
    </location>
</feature>